<dbReference type="InterPro" id="IPR036271">
    <property type="entry name" value="Tet_transcr_reg_TetR-rel_C_sf"/>
</dbReference>
<organism evidence="2 3">
    <name type="scientific">Mycobacterium paraense</name>
    <dbReference type="NCBI Taxonomy" id="767916"/>
    <lineage>
        <taxon>Bacteria</taxon>
        <taxon>Bacillati</taxon>
        <taxon>Actinomycetota</taxon>
        <taxon>Actinomycetes</taxon>
        <taxon>Mycobacteriales</taxon>
        <taxon>Mycobacteriaceae</taxon>
        <taxon>Mycobacterium</taxon>
        <taxon>Mycobacterium simiae complex</taxon>
    </lineage>
</organism>
<proteinExistence type="predicted"/>
<reference evidence="2 3" key="1">
    <citation type="journal article" date="2015" name="Emerg. Microbes Infect.">
        <title>Characterization of 17 strains belonging to the Mycobacterium simiae complex and description of Mycobacterium paraense sp. nov.</title>
        <authorList>
            <person name="Fusco da Costa A.R."/>
            <person name="Fedrizzi T."/>
            <person name="Lopes M.L."/>
            <person name="Pecorari M."/>
            <person name="Oliveira da Costa W.L."/>
            <person name="Giacobazzi E."/>
            <person name="da Costa Bahia J.R."/>
            <person name="De Sanctis V."/>
            <person name="Batista Lima K.V."/>
            <person name="Bertorelli R."/>
            <person name="Grottola A."/>
            <person name="Fabio A."/>
            <person name="Mariottini A."/>
            <person name="Ferretti P."/>
            <person name="Di Leva F."/>
            <person name="Fregni Serpini G."/>
            <person name="Tagliazucchi S."/>
            <person name="Rumpianesi F."/>
            <person name="Jousson O."/>
            <person name="Segata N."/>
            <person name="Tortoli E."/>
        </authorList>
    </citation>
    <scope>NUCLEOTIDE SEQUENCE [LARGE SCALE GENOMIC DNA]</scope>
    <source>
        <strain evidence="2 3">IEC33</strain>
    </source>
</reference>
<sequence length="77" mass="8455">MARLNAQLDVGLTRNLARRITADRARIRADMVTALLLGIGVQRVLLQKKPLAGARDDDIAEVFLEAFEAITKLPQGD</sequence>
<dbReference type="STRING" id="767916.AWB91_18110"/>
<gene>
    <name evidence="2" type="ORF">AWB90_25440</name>
</gene>
<evidence type="ECO:0000313" key="3">
    <source>
        <dbReference type="Proteomes" id="UP000193285"/>
    </source>
</evidence>
<comment type="caution">
    <text evidence="2">The sequence shown here is derived from an EMBL/GenBank/DDBJ whole genome shotgun (WGS) entry which is preliminary data.</text>
</comment>
<dbReference type="SUPFAM" id="SSF48498">
    <property type="entry name" value="Tetracyclin repressor-like, C-terminal domain"/>
    <property type="match status" value="1"/>
</dbReference>
<dbReference type="Pfam" id="PF17920">
    <property type="entry name" value="TetR_C_16"/>
    <property type="match status" value="1"/>
</dbReference>
<dbReference type="Proteomes" id="UP000193285">
    <property type="component" value="Unassembled WGS sequence"/>
</dbReference>
<dbReference type="AlphaFoldDB" id="A0A1X2A2W0"/>
<evidence type="ECO:0000259" key="1">
    <source>
        <dbReference type="Pfam" id="PF17920"/>
    </source>
</evidence>
<dbReference type="EMBL" id="LQPN01000080">
    <property type="protein sequence ID" value="ORW36499.1"/>
    <property type="molecule type" value="Genomic_DNA"/>
</dbReference>
<evidence type="ECO:0000313" key="2">
    <source>
        <dbReference type="EMBL" id="ORW36499.1"/>
    </source>
</evidence>
<dbReference type="InterPro" id="IPR041678">
    <property type="entry name" value="TetR_C_16"/>
</dbReference>
<dbReference type="Gene3D" id="1.10.357.10">
    <property type="entry name" value="Tetracycline Repressor, domain 2"/>
    <property type="match status" value="1"/>
</dbReference>
<feature type="domain" description="Tetracyclin repressor-like C-terminal" evidence="1">
    <location>
        <begin position="3"/>
        <end position="67"/>
    </location>
</feature>
<name>A0A1X2A2W0_9MYCO</name>
<accession>A0A1X2A2W0</accession>
<protein>
    <recommendedName>
        <fullName evidence="1">Tetracyclin repressor-like C-terminal domain-containing protein</fullName>
    </recommendedName>
</protein>